<comment type="caution">
    <text evidence="1">The sequence shown here is derived from an EMBL/GenBank/DDBJ whole genome shotgun (WGS) entry which is preliminary data.</text>
</comment>
<name>A0ACA9NQQ0_9GLOM</name>
<reference evidence="1" key="1">
    <citation type="submission" date="2021-06" db="EMBL/GenBank/DDBJ databases">
        <authorList>
            <person name="Kallberg Y."/>
            <person name="Tangrot J."/>
            <person name="Rosling A."/>
        </authorList>
    </citation>
    <scope>NUCLEOTIDE SEQUENCE</scope>
    <source>
        <strain evidence="1">28 12/20/2015</strain>
    </source>
</reference>
<evidence type="ECO:0000313" key="1">
    <source>
        <dbReference type="EMBL" id="CAG8661444.1"/>
    </source>
</evidence>
<gene>
    <name evidence="1" type="ORF">SPELUC_LOCUS9286</name>
</gene>
<feature type="non-terminal residue" evidence="1">
    <location>
        <position position="1"/>
    </location>
</feature>
<feature type="non-terminal residue" evidence="1">
    <location>
        <position position="40"/>
    </location>
</feature>
<proteinExistence type="predicted"/>
<evidence type="ECO:0000313" key="2">
    <source>
        <dbReference type="Proteomes" id="UP000789366"/>
    </source>
</evidence>
<sequence>CQFIKKQLADSESVYRELDCRKIGYRQNDCREMRVAEWLS</sequence>
<organism evidence="1 2">
    <name type="scientific">Cetraspora pellucida</name>
    <dbReference type="NCBI Taxonomy" id="1433469"/>
    <lineage>
        <taxon>Eukaryota</taxon>
        <taxon>Fungi</taxon>
        <taxon>Fungi incertae sedis</taxon>
        <taxon>Mucoromycota</taxon>
        <taxon>Glomeromycotina</taxon>
        <taxon>Glomeromycetes</taxon>
        <taxon>Diversisporales</taxon>
        <taxon>Gigasporaceae</taxon>
        <taxon>Cetraspora</taxon>
    </lineage>
</organism>
<dbReference type="Proteomes" id="UP000789366">
    <property type="component" value="Unassembled WGS sequence"/>
</dbReference>
<accession>A0ACA9NQQ0</accession>
<protein>
    <submittedName>
        <fullName evidence="1">4338_t:CDS:1</fullName>
    </submittedName>
</protein>
<dbReference type="EMBL" id="CAJVPW010015376">
    <property type="protein sequence ID" value="CAG8661444.1"/>
    <property type="molecule type" value="Genomic_DNA"/>
</dbReference>
<keyword evidence="2" id="KW-1185">Reference proteome</keyword>